<reference evidence="21" key="11">
    <citation type="journal article" date="2010" name="Cell">
        <title>A tissue-specific atlas of mouse protein phosphorylation and expression.</title>
        <authorList>
            <person name="Huttlin E.L."/>
            <person name="Jedrychowski M.P."/>
            <person name="Elias J.E."/>
            <person name="Goswami T."/>
            <person name="Rad R."/>
            <person name="Beausoleil S.A."/>
            <person name="Villen J."/>
            <person name="Haas W."/>
            <person name="Sowa M.E."/>
            <person name="Gygi S.P."/>
        </authorList>
    </citation>
    <scope>IDENTIFICATION BY MASS SPECTROMETRY [LARGE SCALE ANALYSIS]</scope>
</reference>
<dbReference type="InterPro" id="IPR040645">
    <property type="entry name" value="Neurabin-1/2_PDZ"/>
</dbReference>
<name>Q3UXW4_MOUSE</name>
<keyword evidence="18 19" id="KW-1267">Proteomics identification</keyword>
<feature type="region of interest" description="Disordered" evidence="12">
    <location>
        <begin position="1"/>
        <end position="65"/>
    </location>
</feature>
<feature type="region of interest" description="Disordered" evidence="12">
    <location>
        <begin position="125"/>
        <end position="224"/>
    </location>
</feature>
<reference evidence="14" key="6">
    <citation type="submission" date="2004-03" db="EMBL/GenBank/DDBJ databases">
        <authorList>
            <person name="Arakawa T."/>
            <person name="Carninci P."/>
            <person name="Fukuda S."/>
            <person name="Hashizume W."/>
            <person name="Hayashida K."/>
            <person name="Hori F."/>
            <person name="Iida J."/>
            <person name="Imamura K."/>
            <person name="Imotani K."/>
            <person name="Itoh M."/>
            <person name="Kanagawa S."/>
            <person name="Kawai J."/>
            <person name="Kojima M."/>
            <person name="Konno H."/>
            <person name="Murata M."/>
            <person name="Nakamura M."/>
            <person name="Ninomiya N."/>
            <person name="Nishiyori H."/>
            <person name="Nomura K."/>
            <person name="Ohno M."/>
            <person name="Sakazume N."/>
            <person name="Sano H."/>
            <person name="Sasaki D."/>
            <person name="Shibata K."/>
            <person name="Shiraki T."/>
            <person name="Tagami M."/>
            <person name="Tagami Y."/>
            <person name="Waki K."/>
            <person name="Watahiki A."/>
            <person name="Muramatsu M."/>
            <person name="Hayashizaki Y."/>
        </authorList>
    </citation>
    <scope>NUCLEOTIDE SEQUENCE</scope>
    <source>
        <strain evidence="14">C57BL/6J</strain>
        <tissue evidence="14">Ovary</tissue>
    </source>
</reference>
<organism evidence="14">
    <name type="scientific">Mus musculus</name>
    <name type="common">Mouse</name>
    <dbReference type="NCBI Taxonomy" id="10090"/>
    <lineage>
        <taxon>Eukaryota</taxon>
        <taxon>Metazoa</taxon>
        <taxon>Chordata</taxon>
        <taxon>Craniata</taxon>
        <taxon>Vertebrata</taxon>
        <taxon>Euteleostomi</taxon>
        <taxon>Mammalia</taxon>
        <taxon>Eutheria</taxon>
        <taxon>Euarchontoglires</taxon>
        <taxon>Glires</taxon>
        <taxon>Rodentia</taxon>
        <taxon>Myomorpha</taxon>
        <taxon>Muroidea</taxon>
        <taxon>Muridae</taxon>
        <taxon>Murinae</taxon>
        <taxon>Mus</taxon>
        <taxon>Mus</taxon>
    </lineage>
</organism>
<dbReference type="HOGENOM" id="CLU_007401_1_1_1"/>
<dbReference type="InterPro" id="IPR043446">
    <property type="entry name" value="Neurabin-like"/>
</dbReference>
<feature type="compositionally biased region" description="Polar residues" evidence="12">
    <location>
        <begin position="178"/>
        <end position="206"/>
    </location>
</feature>
<feature type="compositionally biased region" description="Basic and acidic residues" evidence="12">
    <location>
        <begin position="140"/>
        <end position="167"/>
    </location>
</feature>
<dbReference type="MGI" id="MGI:2442401">
    <property type="gene designation" value="Ppp1r9a"/>
</dbReference>
<dbReference type="PANTHER" id="PTHR16154:SF22">
    <property type="entry name" value="NEURABIN-1"/>
    <property type="match status" value="1"/>
</dbReference>
<feature type="compositionally biased region" description="Basic and acidic residues" evidence="12">
    <location>
        <begin position="33"/>
        <end position="49"/>
    </location>
</feature>
<dbReference type="Pfam" id="PF00595">
    <property type="entry name" value="PDZ"/>
    <property type="match status" value="1"/>
</dbReference>
<evidence type="ECO:0000256" key="11">
    <source>
        <dbReference type="ARBA" id="ARBA00034103"/>
    </source>
</evidence>
<gene>
    <name evidence="15 16" type="primary">Ppp1r9a</name>
</gene>
<keyword evidence="3" id="KW-0963">Cytoplasm</keyword>
<evidence type="ECO:0007829" key="18">
    <source>
        <dbReference type="PeptideAtlas" id="Q3UXW4"/>
    </source>
</evidence>
<dbReference type="GO" id="GO:0003779">
    <property type="term" value="F:actin binding"/>
    <property type="evidence" value="ECO:0007669"/>
    <property type="project" value="UniProtKB-KW"/>
</dbReference>
<evidence type="ECO:0007829" key="19">
    <source>
        <dbReference type="ProteomicsDB" id="Q3UXW4"/>
    </source>
</evidence>
<dbReference type="GO" id="GO:0007399">
    <property type="term" value="P:nervous system development"/>
    <property type="evidence" value="ECO:0007669"/>
    <property type="project" value="UniProtKB-KW"/>
</dbReference>
<evidence type="ECO:0000256" key="2">
    <source>
        <dbReference type="ARBA" id="ARBA00022473"/>
    </source>
</evidence>
<evidence type="ECO:0000313" key="15">
    <source>
        <dbReference type="Ensembl" id="ENSMUSP00000126643.3"/>
    </source>
</evidence>
<reference evidence="20" key="9">
    <citation type="journal article" date="2006" name="Mol. Cell. Proteomics">
        <title>Comprehensive identification of phosphorylation sites in postsynaptic density preparations.</title>
        <authorList>
            <person name="Trinidad J.C."/>
            <person name="Specht C.G."/>
            <person name="Thalhammer A."/>
            <person name="Schoepfer R."/>
            <person name="Burlingame A.L."/>
        </authorList>
    </citation>
    <scope>IDENTIFICATION BY MASS SPECTROMETRY [LARGE SCALE ANALYSIS]</scope>
</reference>
<dbReference type="Ensembl" id="ENSMUST00000168998.9">
    <property type="protein sequence ID" value="ENSMUSP00000126643.3"/>
    <property type="gene ID" value="ENSMUSG00000032827.16"/>
</dbReference>
<accession>Q3UXW4</accession>
<dbReference type="InterPro" id="IPR036034">
    <property type="entry name" value="PDZ_sf"/>
</dbReference>
<evidence type="ECO:0000256" key="10">
    <source>
        <dbReference type="ARBA" id="ARBA00023212"/>
    </source>
</evidence>
<reference evidence="15" key="13">
    <citation type="submission" date="2025-05" db="UniProtKB">
        <authorList>
            <consortium name="Ensembl"/>
        </authorList>
    </citation>
    <scope>IDENTIFICATION</scope>
    <source>
        <strain evidence="15">C57BL/6J</strain>
    </source>
</reference>
<proteinExistence type="evidence at protein level"/>
<dbReference type="ExpressionAtlas" id="Q3UXW4">
    <property type="expression patterns" value="baseline and differential"/>
</dbReference>
<dbReference type="SUPFAM" id="SSF50156">
    <property type="entry name" value="PDZ domain-like"/>
    <property type="match status" value="1"/>
</dbReference>
<dbReference type="PANTHER" id="PTHR16154">
    <property type="entry name" value="NEURABIN"/>
    <property type="match status" value="1"/>
</dbReference>
<reference evidence="14" key="4">
    <citation type="journal article" date="2001" name="Nature">
        <title>Functional annotation of a full-length mouse cDNA collection.</title>
        <authorList>
            <consortium name="The RIKEN Genome Exploration Research Group Phase II Team and the FANTOM Consortium"/>
        </authorList>
    </citation>
    <scope>NUCLEOTIDE SEQUENCE</scope>
    <source>
        <strain evidence="14">C57BL/6J</strain>
        <tissue evidence="14">Ovary</tissue>
    </source>
</reference>
<reference evidence="15 17" key="10">
    <citation type="journal article" date="2009" name="PLoS Biol.">
        <title>Lineage-specific biology revealed by a finished genome assembly of the mouse.</title>
        <authorList>
            <consortium name="Mouse Genome Sequencing Consortium"/>
            <person name="Church D.M."/>
            <person name="Goodstadt L."/>
            <person name="Hillier L.W."/>
            <person name="Zody M.C."/>
            <person name="Goldstein S."/>
            <person name="She X."/>
            <person name="Bult C.J."/>
            <person name="Agarwala R."/>
            <person name="Cherry J.L."/>
            <person name="DiCuccio M."/>
            <person name="Hlavina W."/>
            <person name="Kapustin Y."/>
            <person name="Meric P."/>
            <person name="Maglott D."/>
            <person name="Birtle Z."/>
            <person name="Marques A.C."/>
            <person name="Graves T."/>
            <person name="Zhou S."/>
            <person name="Teague B."/>
            <person name="Potamousis K."/>
            <person name="Churas C."/>
            <person name="Place M."/>
            <person name="Herschleb J."/>
            <person name="Runnheim R."/>
            <person name="Forrest D."/>
            <person name="Amos-Landgraf J."/>
            <person name="Schwartz D.C."/>
            <person name="Cheng Z."/>
            <person name="Lindblad-Toh K."/>
            <person name="Eichler E.E."/>
            <person name="Ponting C.P."/>
        </authorList>
    </citation>
    <scope>NUCLEOTIDE SEQUENCE [LARGE SCALE GENOMIC DNA]</scope>
    <source>
        <strain evidence="15 17">C57BL/6J</strain>
    </source>
</reference>
<evidence type="ECO:0000256" key="7">
    <source>
        <dbReference type="ARBA" id="ARBA00023018"/>
    </source>
</evidence>
<comment type="subcellular location">
    <subcellularLocation>
        <location evidence="1">Cytoplasm</location>
        <location evidence="1">Cytoskeleton</location>
    </subcellularLocation>
    <subcellularLocation>
        <location evidence="11">Synapse</location>
    </subcellularLocation>
</comment>
<dbReference type="GO" id="GO:0030036">
    <property type="term" value="P:actin cytoskeleton organization"/>
    <property type="evidence" value="ECO:0007669"/>
    <property type="project" value="UniProtKB-ARBA"/>
</dbReference>
<dbReference type="GO" id="GO:0045202">
    <property type="term" value="C:synapse"/>
    <property type="evidence" value="ECO:0007669"/>
    <property type="project" value="UniProtKB-SubCell"/>
</dbReference>
<dbReference type="Gene3D" id="2.30.42.10">
    <property type="match status" value="1"/>
</dbReference>
<dbReference type="FunFam" id="2.30.42.10:FF:000010">
    <property type="entry name" value="Neurabin-1 isoform 1"/>
    <property type="match status" value="1"/>
</dbReference>
<evidence type="ECO:0007829" key="20">
    <source>
        <dbReference type="PubMed" id="16452087"/>
    </source>
</evidence>
<evidence type="ECO:0000313" key="14">
    <source>
        <dbReference type="EMBL" id="BAE22449.1"/>
    </source>
</evidence>
<feature type="region of interest" description="Disordered" evidence="12">
    <location>
        <begin position="621"/>
        <end position="642"/>
    </location>
</feature>
<reference evidence="14" key="3">
    <citation type="journal article" date="2000" name="Genome Res.">
        <title>RIKEN integrated sequence analysis (RISA) system--384-format sequencing pipeline with 384 multicapillary sequencer.</title>
        <authorList>
            <person name="Shibata K."/>
            <person name="Itoh M."/>
            <person name="Aizawa K."/>
            <person name="Nagaoka S."/>
            <person name="Sasaki N."/>
            <person name="Carninci P."/>
            <person name="Konno H."/>
            <person name="Akiyama J."/>
            <person name="Nishi K."/>
            <person name="Kitsunai T."/>
            <person name="Tashiro H."/>
            <person name="Itoh M."/>
            <person name="Sumi N."/>
            <person name="Ishii Y."/>
            <person name="Nakamura S."/>
            <person name="Hazama M."/>
            <person name="Nishine T."/>
            <person name="Harada A."/>
            <person name="Yamamoto R."/>
            <person name="Matsumoto H."/>
            <person name="Sakaguchi S."/>
            <person name="Ikegami T."/>
            <person name="Kashiwagi K."/>
            <person name="Fujiwake S."/>
            <person name="Inoue K."/>
            <person name="Togawa Y."/>
            <person name="Izawa M."/>
            <person name="Ohara E."/>
            <person name="Watahiki M."/>
            <person name="Yoneda Y."/>
            <person name="Ishikawa T."/>
            <person name="Ozawa K."/>
            <person name="Tanaka T."/>
            <person name="Matsuura S."/>
            <person name="Kawai J."/>
            <person name="Okazaki Y."/>
            <person name="Muramatsu M."/>
            <person name="Inoue Y."/>
            <person name="Kira A."/>
            <person name="Hayashizaki Y."/>
        </authorList>
    </citation>
    <scope>NUCLEOTIDE SEQUENCE</scope>
    <source>
        <strain evidence="14">C57BL/6J</strain>
        <tissue evidence="14">Ovary</tissue>
    </source>
</reference>
<keyword evidence="17" id="KW-1185">Reference proteome</keyword>
<evidence type="ECO:0000259" key="13">
    <source>
        <dbReference type="PROSITE" id="PS50106"/>
    </source>
</evidence>
<dbReference type="GO" id="GO:0030154">
    <property type="term" value="P:cell differentiation"/>
    <property type="evidence" value="ECO:0007669"/>
    <property type="project" value="UniProtKB-KW"/>
</dbReference>
<reference evidence="14" key="8">
    <citation type="journal article" date="2005" name="Science">
        <title>Antisense Transcription in the Mammalian Transcriptome.</title>
        <authorList>
            <consortium name="RIKEN Genome Exploration Research Group and Genome Science Group (Genome Network Project Core Group) and the FANTOM Consortium"/>
        </authorList>
    </citation>
    <scope>NUCLEOTIDE SEQUENCE</scope>
    <source>
        <strain evidence="14">C57BL/6J</strain>
        <tissue evidence="14">Ovary</tissue>
    </source>
</reference>
<dbReference type="Antibodypedia" id="4361">
    <property type="antibodies" value="147 antibodies from 27 providers"/>
</dbReference>
<reference evidence="15" key="12">
    <citation type="journal article" date="2011" name="PLoS Biol.">
        <title>Modernizing reference genome assemblies.</title>
        <authorList>
            <person name="Church D.M."/>
            <person name="Schneider V.A."/>
            <person name="Graves T."/>
            <person name="Auger K."/>
            <person name="Cunningham F."/>
            <person name="Bouk N."/>
            <person name="Chen H.C."/>
            <person name="Agarwala R."/>
            <person name="McLaren W.M."/>
            <person name="Ritchie G.R."/>
            <person name="Albracht D."/>
            <person name="Kremitzki M."/>
            <person name="Rock S."/>
            <person name="Kotkiewicz H."/>
            <person name="Kremitzki C."/>
            <person name="Wollam A."/>
            <person name="Trani L."/>
            <person name="Fulton L."/>
            <person name="Fulton R."/>
            <person name="Matthews L."/>
            <person name="Whitehead S."/>
            <person name="Chow W."/>
            <person name="Torrance J."/>
            <person name="Dunn M."/>
            <person name="Harden G."/>
            <person name="Threadgold G."/>
            <person name="Wood J."/>
            <person name="Collins J."/>
            <person name="Heath P."/>
            <person name="Griffiths G."/>
            <person name="Pelan S."/>
            <person name="Grafham D."/>
            <person name="Eichler E.E."/>
            <person name="Weinstock G."/>
            <person name="Mardis E.R."/>
            <person name="Wilson R.K."/>
            <person name="Howe K."/>
            <person name="Flicek P."/>
            <person name="Hubbard T."/>
        </authorList>
    </citation>
    <scope>NUCLEOTIDE SEQUENCE [LARGE SCALE GENOMIC DNA]</scope>
    <source>
        <strain evidence="15">C57BL/6J</strain>
    </source>
</reference>
<dbReference type="CDD" id="cd06790">
    <property type="entry name" value="PDZ_neurabin-like"/>
    <property type="match status" value="1"/>
</dbReference>
<evidence type="ECO:0000256" key="1">
    <source>
        <dbReference type="ARBA" id="ARBA00004245"/>
    </source>
</evidence>
<keyword evidence="5" id="KW-0221">Differentiation</keyword>
<evidence type="ECO:0000313" key="16">
    <source>
        <dbReference type="MGI" id="MGI:2442401"/>
    </source>
</evidence>
<dbReference type="GO" id="GO:0120025">
    <property type="term" value="C:plasma membrane bounded cell projection"/>
    <property type="evidence" value="ECO:0007669"/>
    <property type="project" value="UniProtKB-ARBA"/>
</dbReference>
<dbReference type="ProteomicsDB" id="334412"/>
<dbReference type="Pfam" id="PF17817">
    <property type="entry name" value="PDZ_5"/>
    <property type="match status" value="1"/>
</dbReference>
<dbReference type="SMR" id="Q3UXW4"/>
<feature type="region of interest" description="Disordered" evidence="12">
    <location>
        <begin position="414"/>
        <end position="433"/>
    </location>
</feature>
<evidence type="ECO:0000256" key="6">
    <source>
        <dbReference type="ARBA" id="ARBA00022902"/>
    </source>
</evidence>
<protein>
    <submittedName>
        <fullName evidence="15">Protein phosphatase 1, regulatory subunit 9A</fullName>
    </submittedName>
</protein>
<feature type="region of interest" description="Disordered" evidence="12">
    <location>
        <begin position="85"/>
        <end position="113"/>
    </location>
</feature>
<feature type="compositionally biased region" description="Basic and acidic residues" evidence="12">
    <location>
        <begin position="1"/>
        <end position="12"/>
    </location>
</feature>
<keyword evidence="10" id="KW-0206">Cytoskeleton</keyword>
<feature type="compositionally biased region" description="Acidic residues" evidence="12">
    <location>
        <begin position="420"/>
        <end position="430"/>
    </location>
</feature>
<dbReference type="EMBL" id="AK135170">
    <property type="protein sequence ID" value="BAE22449.1"/>
    <property type="molecule type" value="mRNA"/>
</dbReference>
<evidence type="ECO:0000256" key="3">
    <source>
        <dbReference type="ARBA" id="ARBA00022490"/>
    </source>
</evidence>
<reference evidence="14" key="5">
    <citation type="journal article" date="2002" name="Nature">
        <title>Analysis of the mouse transcriptome based on functional annotation of 60,770 full-length cDNAs.</title>
        <authorList>
            <consortium name="The FANTOM Consortium and the RIKEN Genome Exploration Research Group Phase I and II Team"/>
        </authorList>
    </citation>
    <scope>NUCLEOTIDE SEQUENCE</scope>
    <source>
        <strain evidence="14">C57BL/6J</strain>
        <tissue evidence="14">Ovary</tissue>
    </source>
</reference>
<evidence type="ECO:0000256" key="8">
    <source>
        <dbReference type="ARBA" id="ARBA00023054"/>
    </source>
</evidence>
<dbReference type="GO" id="GO:0005856">
    <property type="term" value="C:cytoskeleton"/>
    <property type="evidence" value="ECO:0007669"/>
    <property type="project" value="UniProtKB-SubCell"/>
</dbReference>
<dbReference type="Bgee" id="ENSMUSG00000032827">
    <property type="expression patterns" value="Expressed in caudate-putamen and 226 other cell types or tissues"/>
</dbReference>
<dbReference type="InterPro" id="IPR001478">
    <property type="entry name" value="PDZ"/>
</dbReference>
<feature type="domain" description="PDZ" evidence="13">
    <location>
        <begin position="505"/>
        <end position="593"/>
    </location>
</feature>
<keyword evidence="4" id="KW-0597">Phosphoprotein</keyword>
<dbReference type="AlphaFoldDB" id="Q3UXW4"/>
<keyword evidence="7" id="KW-0770">Synapse</keyword>
<reference evidence="14" key="2">
    <citation type="journal article" date="2000" name="Genome Res.">
        <title>Normalization and subtraction of cap-trapper-selected cDNAs to prepare full-length cDNA libraries for rapid discovery of new genes.</title>
        <authorList>
            <person name="Carninci P."/>
            <person name="Shibata Y."/>
            <person name="Hayatsu N."/>
            <person name="Sugahara Y."/>
            <person name="Shibata K."/>
            <person name="Itoh M."/>
            <person name="Konno H."/>
            <person name="Okazaki Y."/>
            <person name="Muramatsu M."/>
            <person name="Hayashizaki Y."/>
        </authorList>
    </citation>
    <scope>NUCLEOTIDE SEQUENCE</scope>
    <source>
        <strain evidence="14">C57BL/6J</strain>
        <tissue evidence="14">Ovary</tissue>
    </source>
</reference>
<keyword evidence="2" id="KW-0217">Developmental protein</keyword>
<evidence type="ECO:0000256" key="4">
    <source>
        <dbReference type="ARBA" id="ARBA00022553"/>
    </source>
</evidence>
<feature type="compositionally biased region" description="Polar residues" evidence="12">
    <location>
        <begin position="285"/>
        <end position="301"/>
    </location>
</feature>
<dbReference type="Proteomes" id="UP000000589">
    <property type="component" value="Chromosome 6"/>
</dbReference>
<keyword evidence="9" id="KW-0009">Actin-binding</keyword>
<keyword evidence="8" id="KW-0175">Coiled coil</keyword>
<reference evidence="14" key="7">
    <citation type="journal article" date="2005" name="Science">
        <title>The Transcriptional Landscape of the Mammalian Genome.</title>
        <authorList>
            <consortium name="The FANTOM Consortium"/>
            <consortium name="Riken Genome Exploration Research Group and Genome Science Group (Genome Network Project Core Group)"/>
        </authorList>
    </citation>
    <scope>NUCLEOTIDE SEQUENCE</scope>
    <source>
        <strain evidence="14">C57BL/6J</strain>
        <tissue evidence="14">Ovary</tissue>
    </source>
</reference>
<feature type="compositionally biased region" description="Basic and acidic residues" evidence="12">
    <location>
        <begin position="357"/>
        <end position="366"/>
    </location>
</feature>
<dbReference type="SMART" id="SM00228">
    <property type="entry name" value="PDZ"/>
    <property type="match status" value="1"/>
</dbReference>
<dbReference type="PROSITE" id="PS50106">
    <property type="entry name" value="PDZ"/>
    <property type="match status" value="1"/>
</dbReference>
<feature type="compositionally biased region" description="Basic and acidic residues" evidence="12">
    <location>
        <begin position="264"/>
        <end position="273"/>
    </location>
</feature>
<feature type="region of interest" description="Disordered" evidence="12">
    <location>
        <begin position="249"/>
        <end position="395"/>
    </location>
</feature>
<keyword evidence="6" id="KW-0524">Neurogenesis</keyword>
<reference evidence="14" key="1">
    <citation type="journal article" date="1999" name="Methods Enzymol.">
        <title>High-efficiency full-length cDNA cloning.</title>
        <authorList>
            <person name="Carninci P."/>
            <person name="Hayashizaki Y."/>
        </authorList>
    </citation>
    <scope>NUCLEOTIDE SEQUENCE</scope>
    <source>
        <strain evidence="14">C57BL/6J</strain>
        <tissue evidence="14">Ovary</tissue>
    </source>
</reference>
<evidence type="ECO:0000313" key="17">
    <source>
        <dbReference type="Proteomes" id="UP000000589"/>
    </source>
</evidence>
<evidence type="ECO:0000256" key="9">
    <source>
        <dbReference type="ARBA" id="ARBA00023203"/>
    </source>
</evidence>
<feature type="compositionally biased region" description="Polar residues" evidence="12">
    <location>
        <begin position="633"/>
        <end position="642"/>
    </location>
</feature>
<evidence type="ECO:0000256" key="12">
    <source>
        <dbReference type="SAM" id="MobiDB-lite"/>
    </source>
</evidence>
<dbReference type="GeneTree" id="ENSGT00940000155538"/>
<dbReference type="AGR" id="MGI:2442401"/>
<evidence type="ECO:0007829" key="21">
    <source>
        <dbReference type="PubMed" id="21183079"/>
    </source>
</evidence>
<evidence type="ECO:0000256" key="5">
    <source>
        <dbReference type="ARBA" id="ARBA00022782"/>
    </source>
</evidence>
<sequence length="642" mass="70778">MLKAESSGERTTLRSASPHRNAYRTEFQALKSTFDKPKSDGEQKTKEGEGSQQSRGRKYGSNVNRIKNLFMQMGMEPSENAAIIAKTRGKGRPSSPQRRMKPKEFVEKTDGSVVKLESSVSERISRFDTMHDGPSYAKFTETRKMFERSVHESGQNHRYSPKKEKGGGTEPQDEWGGSKSNRGSSDSLDSLSPRTEAVSPTVSQLSAVFENSEPPGALTSGKAESADYSVTGHYPLNLPSVTVTNLDTFGRLKDSNSKPPSNKQDTDTEDAQKSDAVPVPEVAQKGTSLASLPSEESQLSTEAEDVTTAQPEALDSTDKDSPEEPSAENQAMPKSHILSPRNEPLEDAEANVVGSERAQHQKKDLTGGDLTSPDASASSCGREVPEDSNSFESSHVYMHSDYNVYRVRSRYNSDWGETGTEQDEEEDSDENNYYQPDMEYSEIVGLPEEEEIPANRKIKFSCAPIKVFNTYSNEDYDRRNDDVDPVAASAEYELEKRVEKLELFPVELEKDEDGLGISIIGMGVGADAGLEKLGIFVKTVTDGGAAQRDGRIQVNDQIVEVDGISLVGVTQNFAATVLRNTKGNVRFVIGREKPGQVSEVAQLISQTLEQERRQRELLERHYAQYDADDDEVSSTPSWNSTS</sequence>
<dbReference type="VEuPathDB" id="HostDB:ENSMUSG00000032827"/>